<dbReference type="AlphaFoldDB" id="A0A9D3ZZ51"/>
<organism evidence="1 2">
    <name type="scientific">Gossypium stocksii</name>
    <dbReference type="NCBI Taxonomy" id="47602"/>
    <lineage>
        <taxon>Eukaryota</taxon>
        <taxon>Viridiplantae</taxon>
        <taxon>Streptophyta</taxon>
        <taxon>Embryophyta</taxon>
        <taxon>Tracheophyta</taxon>
        <taxon>Spermatophyta</taxon>
        <taxon>Magnoliopsida</taxon>
        <taxon>eudicotyledons</taxon>
        <taxon>Gunneridae</taxon>
        <taxon>Pentapetalae</taxon>
        <taxon>rosids</taxon>
        <taxon>malvids</taxon>
        <taxon>Malvales</taxon>
        <taxon>Malvaceae</taxon>
        <taxon>Malvoideae</taxon>
        <taxon>Gossypium</taxon>
    </lineage>
</organism>
<dbReference type="EMBL" id="JAIQCV010000008">
    <property type="protein sequence ID" value="KAH1075122.1"/>
    <property type="molecule type" value="Genomic_DNA"/>
</dbReference>
<keyword evidence="2" id="KW-1185">Reference proteome</keyword>
<dbReference type="Proteomes" id="UP000828251">
    <property type="component" value="Unassembled WGS sequence"/>
</dbReference>
<proteinExistence type="predicted"/>
<protein>
    <submittedName>
        <fullName evidence="1">Uncharacterized protein</fullName>
    </submittedName>
</protein>
<sequence>MHSLPNCICENRGSFCWATQPVLRVYRDMIGLIQCSNLVFTLNLLFPPRNSMTALEEFQLDFQWDWISQYIAILALQLVITKLKFYSSEYDMFDLSGT</sequence>
<comment type="caution">
    <text evidence="1">The sequence shown here is derived from an EMBL/GenBank/DDBJ whole genome shotgun (WGS) entry which is preliminary data.</text>
</comment>
<evidence type="ECO:0000313" key="2">
    <source>
        <dbReference type="Proteomes" id="UP000828251"/>
    </source>
</evidence>
<reference evidence="1 2" key="1">
    <citation type="journal article" date="2021" name="Plant Biotechnol. J.">
        <title>Multi-omics assisted identification of the key and species-specific regulatory components of drought-tolerant mechanisms in Gossypium stocksii.</title>
        <authorList>
            <person name="Yu D."/>
            <person name="Ke L."/>
            <person name="Zhang D."/>
            <person name="Wu Y."/>
            <person name="Sun Y."/>
            <person name="Mei J."/>
            <person name="Sun J."/>
            <person name="Sun Y."/>
        </authorList>
    </citation>
    <scope>NUCLEOTIDE SEQUENCE [LARGE SCALE GENOMIC DNA]</scope>
    <source>
        <strain evidence="2">cv. E1</strain>
        <tissue evidence="1">Leaf</tissue>
    </source>
</reference>
<evidence type="ECO:0000313" key="1">
    <source>
        <dbReference type="EMBL" id="KAH1075122.1"/>
    </source>
</evidence>
<accession>A0A9D3ZZ51</accession>
<gene>
    <name evidence="1" type="ORF">J1N35_027450</name>
</gene>
<name>A0A9D3ZZ51_9ROSI</name>